<dbReference type="GO" id="GO:0009873">
    <property type="term" value="P:ethylene-activated signaling pathway"/>
    <property type="evidence" value="ECO:0007669"/>
    <property type="project" value="UniProtKB-KW"/>
</dbReference>
<keyword evidence="4" id="KW-0805">Transcription regulation</keyword>
<keyword evidence="8" id="KW-1185">Reference proteome</keyword>
<dbReference type="SUPFAM" id="SSF54171">
    <property type="entry name" value="DNA-binding domain"/>
    <property type="match status" value="1"/>
</dbReference>
<dbReference type="PANTHER" id="PTHR31190">
    <property type="entry name" value="DNA-BINDING DOMAIN"/>
    <property type="match status" value="1"/>
</dbReference>
<keyword evidence="5" id="KW-0238">DNA-binding</keyword>
<gene>
    <name evidence="9" type="primary">LOC107827627</name>
</gene>
<dbReference type="SMR" id="A0A1S4DAP3"/>
<dbReference type="Proteomes" id="UP000790787">
    <property type="component" value="Chromosome 12"/>
</dbReference>
<dbReference type="GO" id="GO:0003677">
    <property type="term" value="F:DNA binding"/>
    <property type="evidence" value="ECO:0007669"/>
    <property type="project" value="UniProtKB-KW"/>
</dbReference>
<dbReference type="InterPro" id="IPR001471">
    <property type="entry name" value="AP2/ERF_dom"/>
</dbReference>
<dbReference type="FunFam" id="3.30.730.10:FF:000001">
    <property type="entry name" value="Ethylene-responsive transcription factor 2"/>
    <property type="match status" value="1"/>
</dbReference>
<sequence>MCLLIKVANPGESGEHDRIPSTGGDSESTTTTTEGGIPQLYEQLQSQSQSFEEMLRQQIQQETEYLMSSSATPMFSRYSQTREMSAMVTALTHVVSGRREGEWTYRPDISAGAVTTSFAGGSSIYSASSPSSSSSGSWAGQKRRRDQEESVAAEQVQRVYGAFGEFRGGESSSSVKTEEASSMVAPPTTTSTTTTTTTAAQTPPEPAEGGGAEETGERRRRYRGVRQRPWGKWAAEIRDPHKAARVWLGTFDTAEAAARAYDEAALRFRGNRAKLNFPENVRILPQQQQQQPQATTRSAISSSSAASQFPLMAAATTPSPFFQTYQPQQQQLPFQSSEMVRDYWEYSQLLQNPGEFHLQQQPSALLEQMLFASSSMGLLQSHTFPSYSSSSSLATSSAASSPAYPLFYSAQQSRFFQPPQSTHQNQTSSSSSSFPAPFWTSSTHYPPSSS</sequence>
<evidence type="ECO:0000256" key="4">
    <source>
        <dbReference type="ARBA" id="ARBA00023015"/>
    </source>
</evidence>
<dbReference type="Pfam" id="PF00847">
    <property type="entry name" value="AP2"/>
    <property type="match status" value="1"/>
</dbReference>
<dbReference type="InterPro" id="IPR044808">
    <property type="entry name" value="ERF_plant"/>
</dbReference>
<comment type="subcellular location">
    <subcellularLocation>
        <location evidence="1">Nucleus</location>
    </subcellularLocation>
</comment>
<dbReference type="PANTHER" id="PTHR31190:SF473">
    <property type="entry name" value="OS05G0437100 PROTEIN"/>
    <property type="match status" value="1"/>
</dbReference>
<dbReference type="GO" id="GO:0003700">
    <property type="term" value="F:DNA-binding transcription factor activity"/>
    <property type="evidence" value="ECO:0007669"/>
    <property type="project" value="InterPro"/>
</dbReference>
<proteinExistence type="predicted"/>
<evidence type="ECO:0000256" key="6">
    <source>
        <dbReference type="ARBA" id="ARBA00023163"/>
    </source>
</evidence>
<evidence type="ECO:0000313" key="9">
    <source>
        <dbReference type="RefSeq" id="XP_016510284.1"/>
    </source>
</evidence>
<dbReference type="GO" id="GO:0005634">
    <property type="term" value="C:nucleus"/>
    <property type="evidence" value="ECO:0007669"/>
    <property type="project" value="UniProtKB-SubCell"/>
</dbReference>
<reference evidence="9" key="2">
    <citation type="submission" date="2025-08" db="UniProtKB">
        <authorList>
            <consortium name="RefSeq"/>
        </authorList>
    </citation>
    <scope>IDENTIFICATION</scope>
</reference>
<evidence type="ECO:0000256" key="2">
    <source>
        <dbReference type="ARBA" id="ARBA00022745"/>
    </source>
</evidence>
<dbReference type="GO" id="GO:0006952">
    <property type="term" value="P:defense response"/>
    <property type="evidence" value="ECO:0007669"/>
    <property type="project" value="UniProtKB-KW"/>
</dbReference>
<dbReference type="PRINTS" id="PR00367">
    <property type="entry name" value="ETHRSPELEMNT"/>
</dbReference>
<evidence type="ECO:0000313" key="8">
    <source>
        <dbReference type="Proteomes" id="UP000790787"/>
    </source>
</evidence>
<dbReference type="AlphaFoldDB" id="A0A1S4DAP3"/>
<dbReference type="OrthoDB" id="1930739at2759"/>
<keyword evidence="2" id="KW-0936">Ethylene signaling pathway</keyword>
<protein>
    <submittedName>
        <fullName evidence="9">Ethylene-responsive transcription factor ABR1-like isoform X1</fullName>
    </submittedName>
</protein>
<evidence type="ECO:0000256" key="7">
    <source>
        <dbReference type="ARBA" id="ARBA00023242"/>
    </source>
</evidence>
<dbReference type="InterPro" id="IPR016177">
    <property type="entry name" value="DNA-bd_dom_sf"/>
</dbReference>
<dbReference type="SMART" id="SM00380">
    <property type="entry name" value="AP2"/>
    <property type="match status" value="1"/>
</dbReference>
<dbReference type="PROSITE" id="PS51032">
    <property type="entry name" value="AP2_ERF"/>
    <property type="match status" value="1"/>
</dbReference>
<evidence type="ECO:0000256" key="3">
    <source>
        <dbReference type="ARBA" id="ARBA00022821"/>
    </source>
</evidence>
<dbReference type="STRING" id="4097.A0A1S4DAP3"/>
<dbReference type="PaxDb" id="4097-A0A1S4DAP3"/>
<evidence type="ECO:0000256" key="5">
    <source>
        <dbReference type="ARBA" id="ARBA00023125"/>
    </source>
</evidence>
<organism evidence="8 9">
    <name type="scientific">Nicotiana tabacum</name>
    <name type="common">Common tobacco</name>
    <dbReference type="NCBI Taxonomy" id="4097"/>
    <lineage>
        <taxon>Eukaryota</taxon>
        <taxon>Viridiplantae</taxon>
        <taxon>Streptophyta</taxon>
        <taxon>Embryophyta</taxon>
        <taxon>Tracheophyta</taxon>
        <taxon>Spermatophyta</taxon>
        <taxon>Magnoliopsida</taxon>
        <taxon>eudicotyledons</taxon>
        <taxon>Gunneridae</taxon>
        <taxon>Pentapetalae</taxon>
        <taxon>asterids</taxon>
        <taxon>lamiids</taxon>
        <taxon>Solanales</taxon>
        <taxon>Solanaceae</taxon>
        <taxon>Nicotianoideae</taxon>
        <taxon>Nicotianeae</taxon>
        <taxon>Nicotiana</taxon>
    </lineage>
</organism>
<keyword evidence="3" id="KW-0611">Plant defense</keyword>
<keyword evidence="6" id="KW-0804">Transcription</keyword>
<dbReference type="GeneID" id="107827627"/>
<dbReference type="CDD" id="cd00018">
    <property type="entry name" value="AP2"/>
    <property type="match status" value="1"/>
</dbReference>
<keyword evidence="7" id="KW-0539">Nucleus</keyword>
<dbReference type="Gene3D" id="3.30.730.10">
    <property type="entry name" value="AP2/ERF domain"/>
    <property type="match status" value="1"/>
</dbReference>
<dbReference type="InterPro" id="IPR036955">
    <property type="entry name" value="AP2/ERF_dom_sf"/>
</dbReference>
<accession>A0A1S4DAP3</accession>
<dbReference type="KEGG" id="nta:107827627"/>
<dbReference type="RefSeq" id="XP_016510284.1">
    <property type="nucleotide sequence ID" value="XM_016654798.1"/>
</dbReference>
<reference evidence="8" key="1">
    <citation type="journal article" date="2014" name="Nat. Commun.">
        <title>The tobacco genome sequence and its comparison with those of tomato and potato.</title>
        <authorList>
            <person name="Sierro N."/>
            <person name="Battey J.N."/>
            <person name="Ouadi S."/>
            <person name="Bakaher N."/>
            <person name="Bovet L."/>
            <person name="Willig A."/>
            <person name="Goepfert S."/>
            <person name="Peitsch M.C."/>
            <person name="Ivanov N.V."/>
        </authorList>
    </citation>
    <scope>NUCLEOTIDE SEQUENCE [LARGE SCALE GENOMIC DNA]</scope>
</reference>
<name>A0A1S4DAP3_TOBAC</name>
<evidence type="ECO:0000256" key="1">
    <source>
        <dbReference type="ARBA" id="ARBA00004123"/>
    </source>
</evidence>